<feature type="transmembrane region" description="Helical" evidence="8">
    <location>
        <begin position="130"/>
        <end position="153"/>
    </location>
</feature>
<name>A0A975AWW1_9THEO</name>
<dbReference type="InterPro" id="IPR007227">
    <property type="entry name" value="Cell_shape_determining_MreD"/>
</dbReference>
<dbReference type="EMBL" id="CP060096">
    <property type="protein sequence ID" value="QSZ27873.1"/>
    <property type="molecule type" value="Genomic_DNA"/>
</dbReference>
<evidence type="ECO:0000256" key="7">
    <source>
        <dbReference type="ARBA" id="ARBA00023136"/>
    </source>
</evidence>
<keyword evidence="4 8" id="KW-0812">Transmembrane</keyword>
<dbReference type="Proteomes" id="UP000671913">
    <property type="component" value="Chromosome"/>
</dbReference>
<protein>
    <submittedName>
        <fullName evidence="9">Rod shape-determining protein MreD</fullName>
    </submittedName>
</protein>
<comment type="similarity">
    <text evidence="2">Belongs to the MreD family.</text>
</comment>
<evidence type="ECO:0000256" key="5">
    <source>
        <dbReference type="ARBA" id="ARBA00022960"/>
    </source>
</evidence>
<feature type="transmembrane region" description="Helical" evidence="8">
    <location>
        <begin position="7"/>
        <end position="27"/>
    </location>
</feature>
<proteinExistence type="inferred from homology"/>
<evidence type="ECO:0000256" key="2">
    <source>
        <dbReference type="ARBA" id="ARBA00007776"/>
    </source>
</evidence>
<evidence type="ECO:0000256" key="6">
    <source>
        <dbReference type="ARBA" id="ARBA00022989"/>
    </source>
</evidence>
<feature type="transmembrane region" description="Helical" evidence="8">
    <location>
        <begin position="63"/>
        <end position="84"/>
    </location>
</feature>
<dbReference type="InterPro" id="IPR017225">
    <property type="entry name" value="Cell_shape_determin_MreD_prd"/>
</dbReference>
<dbReference type="AlphaFoldDB" id="A0A975AWW1"/>
<dbReference type="RefSeq" id="WP_284680591.1">
    <property type="nucleotide sequence ID" value="NZ_CP060096.1"/>
</dbReference>
<feature type="transmembrane region" description="Helical" evidence="8">
    <location>
        <begin position="33"/>
        <end position="56"/>
    </location>
</feature>
<feature type="transmembrane region" description="Helical" evidence="8">
    <location>
        <begin position="96"/>
        <end position="118"/>
    </location>
</feature>
<evidence type="ECO:0000256" key="3">
    <source>
        <dbReference type="ARBA" id="ARBA00022475"/>
    </source>
</evidence>
<evidence type="ECO:0000313" key="9">
    <source>
        <dbReference type="EMBL" id="QSZ27873.1"/>
    </source>
</evidence>
<dbReference type="KEGG" id="aaut:ACETAC_03020"/>
<organism evidence="9 10">
    <name type="scientific">Aceticella autotrophica</name>
    <dbReference type="NCBI Taxonomy" id="2755338"/>
    <lineage>
        <taxon>Bacteria</taxon>
        <taxon>Bacillati</taxon>
        <taxon>Bacillota</taxon>
        <taxon>Clostridia</taxon>
        <taxon>Thermoanaerobacterales</taxon>
        <taxon>Thermoanaerobacteraceae</taxon>
        <taxon>Aceticella</taxon>
    </lineage>
</organism>
<keyword evidence="3" id="KW-1003">Cell membrane</keyword>
<dbReference type="NCBIfam" id="TIGR03426">
    <property type="entry name" value="shape_MreD"/>
    <property type="match status" value="1"/>
</dbReference>
<reference evidence="9" key="1">
    <citation type="submission" date="2020-08" db="EMBL/GenBank/DDBJ databases">
        <title>Genomic insights into the carbon and energy metabolism of the first obligate autotrophic acetogenic bacterium Aceticella autotrophica gen. nov., sp. nov.</title>
        <authorList>
            <person name="Toshchakov S.V."/>
            <person name="Elcheninov A.G."/>
            <person name="Kublanov I.V."/>
            <person name="Frolov E.N."/>
            <person name="Lebedinsky A.V."/>
        </authorList>
    </citation>
    <scope>NUCLEOTIDE SEQUENCE</scope>
    <source>
        <strain evidence="9">3443-3Ac</strain>
    </source>
</reference>
<evidence type="ECO:0000256" key="1">
    <source>
        <dbReference type="ARBA" id="ARBA00004651"/>
    </source>
</evidence>
<dbReference type="GO" id="GO:0008360">
    <property type="term" value="P:regulation of cell shape"/>
    <property type="evidence" value="ECO:0007669"/>
    <property type="project" value="UniProtKB-KW"/>
</dbReference>
<keyword evidence="7 8" id="KW-0472">Membrane</keyword>
<dbReference type="PIRSF" id="PIRSF037497">
    <property type="entry name" value="MreD_Clostridium/Treponema_prd"/>
    <property type="match status" value="1"/>
</dbReference>
<keyword evidence="10" id="KW-1185">Reference proteome</keyword>
<evidence type="ECO:0000256" key="4">
    <source>
        <dbReference type="ARBA" id="ARBA00022692"/>
    </source>
</evidence>
<comment type="subcellular location">
    <subcellularLocation>
        <location evidence="1">Cell membrane</location>
        <topology evidence="1">Multi-pass membrane protein</topology>
    </subcellularLocation>
</comment>
<sequence>MKILYKYLLIILAIILEATFSKFITIFGVKPDIVLILIICFALLNGSTEGIILSLFGGLLQDILYNNAIGVETLALLIVCYIAGVLSTNVFRDNTFVAFVFVLLGTLLYNLIIIFSMILMKYDINLIKGFLDIVLIQAIYNSIITIFIFRYIVKLNNYIKDTKIFFFDI</sequence>
<dbReference type="GO" id="GO:0005886">
    <property type="term" value="C:plasma membrane"/>
    <property type="evidence" value="ECO:0007669"/>
    <property type="project" value="UniProtKB-SubCell"/>
</dbReference>
<gene>
    <name evidence="9" type="primary">mreD</name>
    <name evidence="9" type="ORF">ACETAC_03020</name>
</gene>
<evidence type="ECO:0000256" key="8">
    <source>
        <dbReference type="SAM" id="Phobius"/>
    </source>
</evidence>
<keyword evidence="6 8" id="KW-1133">Transmembrane helix</keyword>
<accession>A0A975AWW1</accession>
<evidence type="ECO:0000313" key="10">
    <source>
        <dbReference type="Proteomes" id="UP000671913"/>
    </source>
</evidence>
<dbReference type="Pfam" id="PF04093">
    <property type="entry name" value="MreD"/>
    <property type="match status" value="1"/>
</dbReference>
<keyword evidence="5" id="KW-0133">Cell shape</keyword>